<comment type="similarity">
    <text evidence="1">In the C-terminal section; belongs to the class-I pyridoxal-phosphate-dependent aminotransferase family.</text>
</comment>
<dbReference type="Gene3D" id="3.90.1150.10">
    <property type="entry name" value="Aspartate Aminotransferase, domain 1"/>
    <property type="match status" value="1"/>
</dbReference>
<dbReference type="SUPFAM" id="SSF53383">
    <property type="entry name" value="PLP-dependent transferases"/>
    <property type="match status" value="1"/>
</dbReference>
<evidence type="ECO:0000256" key="5">
    <source>
        <dbReference type="ARBA" id="ARBA00023163"/>
    </source>
</evidence>
<accession>A0A267CLP9</accession>
<reference evidence="7 8" key="1">
    <citation type="submission" date="2019-02" db="EMBL/GenBank/DDBJ databases">
        <authorList>
            <consortium name="Pathogen Informatics"/>
        </authorList>
    </citation>
    <scope>NUCLEOTIDE SEQUENCE [LARGE SCALE GENOMIC DNA]</scope>
    <source>
        <strain evidence="7 8">3012STDY7103891</strain>
    </source>
</reference>
<dbReference type="InterPro" id="IPR036388">
    <property type="entry name" value="WH-like_DNA-bd_sf"/>
</dbReference>
<dbReference type="Gene3D" id="1.10.10.10">
    <property type="entry name" value="Winged helix-like DNA-binding domain superfamily/Winged helix DNA-binding domain"/>
    <property type="match status" value="1"/>
</dbReference>
<dbReference type="CDD" id="cd00609">
    <property type="entry name" value="AAT_like"/>
    <property type="match status" value="1"/>
</dbReference>
<organism evidence="7 8">
    <name type="scientific">Pseudomonas fragi</name>
    <dbReference type="NCBI Taxonomy" id="296"/>
    <lineage>
        <taxon>Bacteria</taxon>
        <taxon>Pseudomonadati</taxon>
        <taxon>Pseudomonadota</taxon>
        <taxon>Gammaproteobacteria</taxon>
        <taxon>Pseudomonadales</taxon>
        <taxon>Pseudomonadaceae</taxon>
        <taxon>Pseudomonas</taxon>
    </lineage>
</organism>
<dbReference type="SUPFAM" id="SSF46785">
    <property type="entry name" value="Winged helix' DNA-binding domain"/>
    <property type="match status" value="1"/>
</dbReference>
<dbReference type="GO" id="GO:0003677">
    <property type="term" value="F:DNA binding"/>
    <property type="evidence" value="ECO:0007669"/>
    <property type="project" value="UniProtKB-KW"/>
</dbReference>
<dbReference type="InterPro" id="IPR015424">
    <property type="entry name" value="PyrdxlP-dep_Trfase"/>
</dbReference>
<dbReference type="InterPro" id="IPR036390">
    <property type="entry name" value="WH_DNA-bd_sf"/>
</dbReference>
<keyword evidence="3" id="KW-0805">Transcription regulation</keyword>
<evidence type="ECO:0000256" key="3">
    <source>
        <dbReference type="ARBA" id="ARBA00023015"/>
    </source>
</evidence>
<evidence type="ECO:0000259" key="6">
    <source>
        <dbReference type="PROSITE" id="PS50949"/>
    </source>
</evidence>
<dbReference type="Gene3D" id="3.40.640.10">
    <property type="entry name" value="Type I PLP-dependent aspartate aminotransferase-like (Major domain)"/>
    <property type="match status" value="1"/>
</dbReference>
<feature type="domain" description="HTH gntR-type" evidence="6">
    <location>
        <begin position="12"/>
        <end position="80"/>
    </location>
</feature>
<proteinExistence type="inferred from homology"/>
<dbReference type="InterPro" id="IPR015421">
    <property type="entry name" value="PyrdxlP-dep_Trfase_major"/>
</dbReference>
<name>A0A267CLP9_PSEFR</name>
<dbReference type="EMBL" id="CAACYJ010000035">
    <property type="protein sequence ID" value="VFB20486.1"/>
    <property type="molecule type" value="Genomic_DNA"/>
</dbReference>
<dbReference type="InterPro" id="IPR051446">
    <property type="entry name" value="HTH_trans_reg/aminotransferase"/>
</dbReference>
<evidence type="ECO:0000313" key="7">
    <source>
        <dbReference type="EMBL" id="VFB20486.1"/>
    </source>
</evidence>
<dbReference type="Proteomes" id="UP000330809">
    <property type="component" value="Unassembled WGS sequence"/>
</dbReference>
<dbReference type="GO" id="GO:0008483">
    <property type="term" value="F:transaminase activity"/>
    <property type="evidence" value="ECO:0007669"/>
    <property type="project" value="UniProtKB-KW"/>
</dbReference>
<dbReference type="EC" id="2.6.1.-" evidence="7"/>
<dbReference type="SMART" id="SM00345">
    <property type="entry name" value="HTH_GNTR"/>
    <property type="match status" value="1"/>
</dbReference>
<sequence length="467" mass="50512">MHLPTVAFQPGLSKVQQIVDALSQAIDQGLLNPGSKLPSAREMTAHWGVSKFTLIEALDRLRGQDRITSSQGLGYFVATKTLQSGRATALDLLPQDLHSVLRRSLTGASGALRPGSGHLPESWLEASALRGNMRQLSRSPALRLTGYGDPAGYLPLRQALQQKLLSQGLNVGVEQIITTANTVLGLDMLLRLRVRPGDTVLLDMPCYFNFHANLALHGVRVITVERTAQGLDLQALQTLFSQHRPTLYLTTGLLHNPTGHSFTPGQAYGLLELAKRYECAIIEDDLYGDLHPEPPPRLVALAGVEQVTYLSGFSKTLSANLRVSFVVASAQMAAELTQMKLMCGGITSEMLEQLVCSMLNDGTYHKHRKRVVQGLQASGARVSGWLQGLGFRLSVPYAGGMFIWATLPAGLDGETLAQQALARGLVLAPGILFGFDPQLRRCMRFNVAHTDTPAVMAGVEALLANPT</sequence>
<dbReference type="Pfam" id="PF00155">
    <property type="entry name" value="Aminotran_1_2"/>
    <property type="match status" value="1"/>
</dbReference>
<dbReference type="GO" id="GO:0003700">
    <property type="term" value="F:DNA-binding transcription factor activity"/>
    <property type="evidence" value="ECO:0007669"/>
    <property type="project" value="InterPro"/>
</dbReference>
<dbReference type="InterPro" id="IPR000524">
    <property type="entry name" value="Tscrpt_reg_HTH_GntR"/>
</dbReference>
<evidence type="ECO:0000313" key="8">
    <source>
        <dbReference type="Proteomes" id="UP000330809"/>
    </source>
</evidence>
<keyword evidence="2" id="KW-0663">Pyridoxal phosphate</keyword>
<keyword evidence="5" id="KW-0804">Transcription</keyword>
<dbReference type="InterPro" id="IPR015422">
    <property type="entry name" value="PyrdxlP-dep_Trfase_small"/>
</dbReference>
<evidence type="ECO:0000256" key="2">
    <source>
        <dbReference type="ARBA" id="ARBA00022898"/>
    </source>
</evidence>
<keyword evidence="7" id="KW-0808">Transferase</keyword>
<dbReference type="GO" id="GO:0030170">
    <property type="term" value="F:pyridoxal phosphate binding"/>
    <property type="evidence" value="ECO:0007669"/>
    <property type="project" value="InterPro"/>
</dbReference>
<dbReference type="PANTHER" id="PTHR46577:SF2">
    <property type="entry name" value="TRANSCRIPTIONAL REGULATORY PROTEIN"/>
    <property type="match status" value="1"/>
</dbReference>
<keyword evidence="7" id="KW-0032">Aminotransferase</keyword>
<dbReference type="CDD" id="cd07377">
    <property type="entry name" value="WHTH_GntR"/>
    <property type="match status" value="1"/>
</dbReference>
<protein>
    <submittedName>
        <fullName evidence="7">Aminotransferase, classes I and II/transcriptional regulator, GntR family</fullName>
        <ecNumber evidence="7">2.6.1.-</ecNumber>
    </submittedName>
</protein>
<dbReference type="InterPro" id="IPR004839">
    <property type="entry name" value="Aminotransferase_I/II_large"/>
</dbReference>
<dbReference type="RefSeq" id="WP_095019142.1">
    <property type="nucleotide sequence ID" value="NZ_CAACYJ010000035.1"/>
</dbReference>
<keyword evidence="4" id="KW-0238">DNA-binding</keyword>
<evidence type="ECO:0000256" key="4">
    <source>
        <dbReference type="ARBA" id="ARBA00023125"/>
    </source>
</evidence>
<dbReference type="Pfam" id="PF00392">
    <property type="entry name" value="GntR"/>
    <property type="match status" value="1"/>
</dbReference>
<gene>
    <name evidence="7" type="primary">yjiR_1</name>
    <name evidence="7" type="ORF">NCTC10754_03105</name>
</gene>
<evidence type="ECO:0000256" key="1">
    <source>
        <dbReference type="ARBA" id="ARBA00005384"/>
    </source>
</evidence>
<dbReference type="AlphaFoldDB" id="A0A267CLP9"/>
<dbReference type="PROSITE" id="PS50949">
    <property type="entry name" value="HTH_GNTR"/>
    <property type="match status" value="1"/>
</dbReference>
<dbReference type="PANTHER" id="PTHR46577">
    <property type="entry name" value="HTH-TYPE TRANSCRIPTIONAL REGULATORY PROTEIN GABR"/>
    <property type="match status" value="1"/>
</dbReference>